<dbReference type="AlphaFoldDB" id="A0A8C9TR54"/>
<comment type="similarity">
    <text evidence="2">Belongs to the tumor necrosis factor family.</text>
</comment>
<dbReference type="Gene3D" id="2.60.120.40">
    <property type="match status" value="1"/>
</dbReference>
<dbReference type="SUPFAM" id="SSF49842">
    <property type="entry name" value="TNF-like"/>
    <property type="match status" value="1"/>
</dbReference>
<keyword evidence="3" id="KW-0202">Cytokine</keyword>
<proteinExistence type="inferred from homology"/>
<evidence type="ECO:0000256" key="4">
    <source>
        <dbReference type="ARBA" id="ARBA00023136"/>
    </source>
</evidence>
<evidence type="ECO:0000256" key="3">
    <source>
        <dbReference type="ARBA" id="ARBA00022514"/>
    </source>
</evidence>
<organism evidence="6 7">
    <name type="scientific">Scleropages formosus</name>
    <name type="common">Asian bonytongue</name>
    <name type="synonym">Osteoglossum formosum</name>
    <dbReference type="NCBI Taxonomy" id="113540"/>
    <lineage>
        <taxon>Eukaryota</taxon>
        <taxon>Metazoa</taxon>
        <taxon>Chordata</taxon>
        <taxon>Craniata</taxon>
        <taxon>Vertebrata</taxon>
        <taxon>Euteleostomi</taxon>
        <taxon>Actinopterygii</taxon>
        <taxon>Neopterygii</taxon>
        <taxon>Teleostei</taxon>
        <taxon>Osteoglossocephala</taxon>
        <taxon>Osteoglossomorpha</taxon>
        <taxon>Osteoglossiformes</taxon>
        <taxon>Osteoglossidae</taxon>
        <taxon>Scleropages</taxon>
    </lineage>
</organism>
<feature type="domain" description="THD" evidence="5">
    <location>
        <begin position="114"/>
        <end position="268"/>
    </location>
</feature>
<protein>
    <submittedName>
        <fullName evidence="6">TNF superfamily member 11</fullName>
    </submittedName>
</protein>
<dbReference type="OrthoDB" id="8783336at2759"/>
<dbReference type="KEGG" id="sfm:108928984"/>
<evidence type="ECO:0000259" key="5">
    <source>
        <dbReference type="PROSITE" id="PS50049"/>
    </source>
</evidence>
<dbReference type="PROSITE" id="PS50049">
    <property type="entry name" value="THD_2"/>
    <property type="match status" value="1"/>
</dbReference>
<dbReference type="SMART" id="SM00207">
    <property type="entry name" value="TNF"/>
    <property type="match status" value="1"/>
</dbReference>
<name>A0A8C9TR54_SCLFO</name>
<dbReference type="Ensembl" id="ENSSFOT00015044094.1">
    <property type="protein sequence ID" value="ENSSFOP00015054781.1"/>
    <property type="gene ID" value="ENSSFOG00015031767.1"/>
</dbReference>
<dbReference type="GO" id="GO:0005164">
    <property type="term" value="F:tumor necrosis factor receptor binding"/>
    <property type="evidence" value="ECO:0007669"/>
    <property type="project" value="InterPro"/>
</dbReference>
<comment type="subcellular location">
    <subcellularLocation>
        <location evidence="1">Membrane</location>
    </subcellularLocation>
</comment>
<dbReference type="Proteomes" id="UP000694397">
    <property type="component" value="Chromosome 12"/>
</dbReference>
<reference evidence="6 7" key="1">
    <citation type="submission" date="2019-04" db="EMBL/GenBank/DDBJ databases">
        <authorList>
            <consortium name="Wellcome Sanger Institute Data Sharing"/>
        </authorList>
    </citation>
    <scope>NUCLEOTIDE SEQUENCE [LARGE SCALE GENOMIC DNA]</scope>
</reference>
<sequence length="270" mass="30721">MASADYRPYLHEHRSDMEGDHVRTHAGPGPGPTCRALVLGALAIMGLLQVASSVAILLHLTGYLHEVDFSADYSSIQQTAVEDIQSGPIRADALRDPRKRDRAKCQKHQREPVPSAHLPIMVPINYVKKGEIEVTMIQWKESHGHLQKMRYHDGRLLIEEAGLYSVYAKTCFRYYEESNTSSEYLQDGSTQLIQYIYHEKHTQNTIKPIVLMKSGSTKRWKNHFYNMYCEQQSGIFTLKEGDGLFVKVSNSWLLDPDPEGSYFGAFKISN</sequence>
<dbReference type="InterPro" id="IPR006052">
    <property type="entry name" value="TNF_dom"/>
</dbReference>
<dbReference type="CDD" id="cd00184">
    <property type="entry name" value="TNF"/>
    <property type="match status" value="1"/>
</dbReference>
<keyword evidence="7" id="KW-1185">Reference proteome</keyword>
<dbReference type="InterPro" id="IPR008983">
    <property type="entry name" value="Tumour_necrosis_fac-like_dom"/>
</dbReference>
<evidence type="ECO:0000313" key="6">
    <source>
        <dbReference type="Ensembl" id="ENSSFOP00015054781.1"/>
    </source>
</evidence>
<dbReference type="RefSeq" id="XP_018598757.1">
    <property type="nucleotide sequence ID" value="XM_018743241.1"/>
</dbReference>
<evidence type="ECO:0000256" key="2">
    <source>
        <dbReference type="ARBA" id="ARBA00008670"/>
    </source>
</evidence>
<dbReference type="PANTHER" id="PTHR11471:SF54">
    <property type="entry name" value="TNF SUPERFAMILY MEMBER 11"/>
    <property type="match status" value="1"/>
</dbReference>
<dbReference type="Pfam" id="PF00229">
    <property type="entry name" value="TNF"/>
    <property type="match status" value="1"/>
</dbReference>
<dbReference type="GO" id="GO:0016020">
    <property type="term" value="C:membrane"/>
    <property type="evidence" value="ECO:0007669"/>
    <property type="project" value="UniProtKB-SubCell"/>
</dbReference>
<reference evidence="6" key="2">
    <citation type="submission" date="2025-08" db="UniProtKB">
        <authorList>
            <consortium name="Ensembl"/>
        </authorList>
    </citation>
    <scope>IDENTIFICATION</scope>
</reference>
<accession>A0A8C9TR54</accession>
<gene>
    <name evidence="6" type="primary">LOC108928984</name>
</gene>
<keyword evidence="4" id="KW-0472">Membrane</keyword>
<dbReference type="GO" id="GO:0005615">
    <property type="term" value="C:extracellular space"/>
    <property type="evidence" value="ECO:0007669"/>
    <property type="project" value="UniProtKB-KW"/>
</dbReference>
<dbReference type="GO" id="GO:0005125">
    <property type="term" value="F:cytokine activity"/>
    <property type="evidence" value="ECO:0007669"/>
    <property type="project" value="UniProtKB-KW"/>
</dbReference>
<reference evidence="6" key="3">
    <citation type="submission" date="2025-09" db="UniProtKB">
        <authorList>
            <consortium name="Ensembl"/>
        </authorList>
    </citation>
    <scope>IDENTIFICATION</scope>
</reference>
<evidence type="ECO:0000256" key="1">
    <source>
        <dbReference type="ARBA" id="ARBA00004370"/>
    </source>
</evidence>
<dbReference type="GeneID" id="108928984"/>
<dbReference type="PANTHER" id="PTHR11471">
    <property type="entry name" value="TUMOR NECROSIS FACTOR FAMILY MEMBER"/>
    <property type="match status" value="1"/>
</dbReference>
<dbReference type="GeneTree" id="ENSGT01130000278318"/>
<dbReference type="GO" id="GO:0006955">
    <property type="term" value="P:immune response"/>
    <property type="evidence" value="ECO:0007669"/>
    <property type="project" value="InterPro"/>
</dbReference>
<dbReference type="GO" id="GO:0009612">
    <property type="term" value="P:response to mechanical stimulus"/>
    <property type="evidence" value="ECO:0007669"/>
    <property type="project" value="Ensembl"/>
</dbReference>
<evidence type="ECO:0000313" key="7">
    <source>
        <dbReference type="Proteomes" id="UP000694397"/>
    </source>
</evidence>